<dbReference type="InterPro" id="IPR050749">
    <property type="entry name" value="Glycosyl_Hydrolase_47"/>
</dbReference>
<comment type="catalytic activity">
    <reaction evidence="9">
        <text>N(4)-(alpha-D-Man-(1-&gt;2)-alpha-D-Man-(1-&gt;2)-alpha-D-Man-(1-&gt;3)-[alpha-D-Man-(1-&gt;2)-alpha-D-Man-(1-&gt;3)-[alpha-D-Man-(1-&gt;2)-alpha-D-Man-(1-&gt;6)]-alpha-D-Man-(1-&gt;6)]-beta-D-Man-(1-&gt;4)-beta-D-GlcNAc-(1-&gt;4)-beta-D-GlcNAc)-L-asparaginyl-[protein] (N-glucan mannose isomer 9A1,2,3B1,2,3) + 4 H2O = N(4)-(alpha-D-Man-(1-&gt;3)-[alpha-D-Man-(1-&gt;3)-[alpha-D-Man-(1-&gt;6)]-alpha-D-Man-(1-&gt;6)]-beta-D-Man-(1-&gt;4)-beta-D-GlcNAc-(1-&gt;4)-beta-D-GlcNAc)-L-asparaginyl-[protein] (N-glucan mannose isomer 5A1,2) + 4 beta-D-mannose</text>
        <dbReference type="Rhea" id="RHEA:56008"/>
        <dbReference type="Rhea" id="RHEA-COMP:14356"/>
        <dbReference type="Rhea" id="RHEA-COMP:14367"/>
        <dbReference type="ChEBI" id="CHEBI:15377"/>
        <dbReference type="ChEBI" id="CHEBI:28563"/>
        <dbReference type="ChEBI" id="CHEBI:59087"/>
        <dbReference type="ChEBI" id="CHEBI:139493"/>
        <dbReference type="EC" id="3.2.1.113"/>
    </reaction>
</comment>
<dbReference type="STRING" id="5364.A0A5C3N3H1"/>
<dbReference type="EMBL" id="ML213510">
    <property type="protein sequence ID" value="TFK51900.1"/>
    <property type="molecule type" value="Genomic_DNA"/>
</dbReference>
<comment type="catalytic activity">
    <reaction evidence="8">
        <text>N(4)-(alpha-D-Man-(1-&gt;2)-alpha-D-Man-(1-&gt;2)-alpha-D-Man-(1-&gt;3)-[alpha-D-Man-(1-&gt;3)-[alpha-D-Man-(1-&gt;2)-alpha-D-Man-(1-&gt;6)]-alpha-D-Man-(1-&gt;6)]-beta-D-Man-(1-&gt;4)-beta-D-GlcNAc-(1-&gt;4)-beta-D-GlcNAc)-L-asparaginyl-[protein] (N-glucan mannose isomer 8A1,2,3B1,3) + 3 H2O = N(4)-(alpha-D-Man-(1-&gt;3)-[alpha-D-Man-(1-&gt;3)-[alpha-D-Man-(1-&gt;6)]-alpha-D-Man-(1-&gt;6)]-beta-D-Man-(1-&gt;4)-beta-D-GlcNAc-(1-&gt;4)-beta-D-GlcNAc)-L-asparaginyl-[protein] (N-glucan mannose isomer 5A1,2) + 3 beta-D-mannose</text>
        <dbReference type="Rhea" id="RHEA:56028"/>
        <dbReference type="Rhea" id="RHEA-COMP:14358"/>
        <dbReference type="Rhea" id="RHEA-COMP:14367"/>
        <dbReference type="ChEBI" id="CHEBI:15377"/>
        <dbReference type="ChEBI" id="CHEBI:28563"/>
        <dbReference type="ChEBI" id="CHEBI:59087"/>
        <dbReference type="ChEBI" id="CHEBI:60628"/>
        <dbReference type="EC" id="3.2.1.113"/>
    </reaction>
</comment>
<protein>
    <recommendedName>
        <fullName evidence="12">alpha-1,2-Mannosidase</fullName>
        <ecNumber evidence="12">3.2.1.-</ecNumber>
    </recommendedName>
</protein>
<comment type="similarity">
    <text evidence="3 12">Belongs to the glycosyl hydrolase 47 family.</text>
</comment>
<dbReference type="EC" id="3.2.1.-" evidence="12"/>
<keyword evidence="6 10" id="KW-0106">Calcium</keyword>
<dbReference type="Pfam" id="PF01532">
    <property type="entry name" value="Glyco_hydro_47"/>
    <property type="match status" value="1"/>
</dbReference>
<keyword evidence="14" id="KW-0812">Transmembrane</keyword>
<proteinExistence type="inferred from homology"/>
<evidence type="ECO:0000256" key="2">
    <source>
        <dbReference type="ARBA" id="ARBA00004922"/>
    </source>
</evidence>
<keyword evidence="7 11" id="KW-1015">Disulfide bond</keyword>
<keyword evidence="14" id="KW-0472">Membrane</keyword>
<evidence type="ECO:0000256" key="11">
    <source>
        <dbReference type="PIRSR" id="PIRSR601382-3"/>
    </source>
</evidence>
<keyword evidence="5 12" id="KW-0378">Hydrolase</keyword>
<organism evidence="15 16">
    <name type="scientific">Heliocybe sulcata</name>
    <dbReference type="NCBI Taxonomy" id="5364"/>
    <lineage>
        <taxon>Eukaryota</taxon>
        <taxon>Fungi</taxon>
        <taxon>Dikarya</taxon>
        <taxon>Basidiomycota</taxon>
        <taxon>Agaricomycotina</taxon>
        <taxon>Agaricomycetes</taxon>
        <taxon>Gloeophyllales</taxon>
        <taxon>Gloeophyllaceae</taxon>
        <taxon>Heliocybe</taxon>
    </lineage>
</organism>
<evidence type="ECO:0000256" key="9">
    <source>
        <dbReference type="ARBA" id="ARBA00048605"/>
    </source>
</evidence>
<dbReference type="Gene3D" id="1.50.10.10">
    <property type="match status" value="1"/>
</dbReference>
<evidence type="ECO:0000256" key="6">
    <source>
        <dbReference type="ARBA" id="ARBA00022837"/>
    </source>
</evidence>
<evidence type="ECO:0000256" key="3">
    <source>
        <dbReference type="ARBA" id="ARBA00007658"/>
    </source>
</evidence>
<accession>A0A5C3N3H1</accession>
<evidence type="ECO:0000256" key="4">
    <source>
        <dbReference type="ARBA" id="ARBA00022723"/>
    </source>
</evidence>
<keyword evidence="4 10" id="KW-0479">Metal-binding</keyword>
<dbReference type="GO" id="GO:0005975">
    <property type="term" value="P:carbohydrate metabolic process"/>
    <property type="evidence" value="ECO:0007669"/>
    <property type="project" value="InterPro"/>
</dbReference>
<dbReference type="GO" id="GO:0004571">
    <property type="term" value="F:mannosyl-oligosaccharide 1,2-alpha-mannosidase activity"/>
    <property type="evidence" value="ECO:0007669"/>
    <property type="project" value="UniProtKB-EC"/>
</dbReference>
<evidence type="ECO:0000313" key="16">
    <source>
        <dbReference type="Proteomes" id="UP000305948"/>
    </source>
</evidence>
<evidence type="ECO:0000256" key="5">
    <source>
        <dbReference type="ARBA" id="ARBA00022801"/>
    </source>
</evidence>
<sequence>MLATTFNRASEAFRNVVSNKRLGFRYLGFAAGSLMVLYMLYSITLGPTDVLSIPREVFKSSTPPAVWEMRAEEVKQAFLHAYHGYEKYAAPHDELLPMSAGLIDNFNGWGVSIYDSLDTMLLMDLEDEFKRALPMIERTNFTAATPEYVPFFETTIRYLGGLLSGYAMSGEKLLLNQAEDLSAALAGAFDTASGLPLFSVSTAAQRGKGSEIAALAEIASCQLEYAYLAKLTGNKDYFDSAYTIIRALENADLSKTGGMLPTKWNVTSGQPWNNMIQVSVGAAADSAHEYLLKQYLMEARHDKASLELYLRTTNYVITNLLYLSPSRHLLYVTDLHSSSLKPSRIFEHLSCFFPGLLALGAQQLPLDRLSDLGISASALVSGLPPDVKQKYYTLLTKYNLRDLHLWAAEGLAQSCWLMYADQKSGLGPDEVVMDIAPRAGSEVYQDPTDGREGDYGAGTWFEALEKWRKSGAKGAPPGTADRPPVTYDENEQRNGPRPGHSRDYATRRSGYLLRPETLESLYLMWRTTGDERWRERSWAIFQSIERELKTTTGYTIAKVVYNDPITLGNSMPSYFLAETLKYLYLSFKNEDLVPLNKWVFNTEAHPFEVFNWTTAERKKFGLS</sequence>
<dbReference type="GO" id="GO:0005509">
    <property type="term" value="F:calcium ion binding"/>
    <property type="evidence" value="ECO:0007669"/>
    <property type="project" value="InterPro"/>
</dbReference>
<dbReference type="InterPro" id="IPR036026">
    <property type="entry name" value="Seven-hairpin_glycosidases"/>
</dbReference>
<comment type="cofactor">
    <cofactor evidence="1 10">
        <name>Ca(2+)</name>
        <dbReference type="ChEBI" id="CHEBI:29108"/>
    </cofactor>
</comment>
<dbReference type="InterPro" id="IPR012341">
    <property type="entry name" value="6hp_glycosidase-like_sf"/>
</dbReference>
<feature type="transmembrane region" description="Helical" evidence="14">
    <location>
        <begin position="23"/>
        <end position="41"/>
    </location>
</feature>
<dbReference type="PANTHER" id="PTHR11742">
    <property type="entry name" value="MANNOSYL-OLIGOSACCHARIDE ALPHA-1,2-MANNOSIDASE-RELATED"/>
    <property type="match status" value="1"/>
</dbReference>
<keyword evidence="14" id="KW-1133">Transmembrane helix</keyword>
<dbReference type="GO" id="GO:0036503">
    <property type="term" value="P:ERAD pathway"/>
    <property type="evidence" value="ECO:0007669"/>
    <property type="project" value="UniProtKB-ARBA"/>
</dbReference>
<evidence type="ECO:0000256" key="10">
    <source>
        <dbReference type="PIRSR" id="PIRSR601382-2"/>
    </source>
</evidence>
<dbReference type="AlphaFoldDB" id="A0A5C3N3H1"/>
<dbReference type="InterPro" id="IPR001382">
    <property type="entry name" value="Glyco_hydro_47"/>
</dbReference>
<comment type="pathway">
    <text evidence="2">Protein modification; protein glycosylation.</text>
</comment>
<gene>
    <name evidence="15" type="ORF">OE88DRAFT_1699170</name>
</gene>
<reference evidence="15 16" key="1">
    <citation type="journal article" date="2019" name="Nat. Ecol. Evol.">
        <title>Megaphylogeny resolves global patterns of mushroom evolution.</title>
        <authorList>
            <person name="Varga T."/>
            <person name="Krizsan K."/>
            <person name="Foldi C."/>
            <person name="Dima B."/>
            <person name="Sanchez-Garcia M."/>
            <person name="Sanchez-Ramirez S."/>
            <person name="Szollosi G.J."/>
            <person name="Szarkandi J.G."/>
            <person name="Papp V."/>
            <person name="Albert L."/>
            <person name="Andreopoulos W."/>
            <person name="Angelini C."/>
            <person name="Antonin V."/>
            <person name="Barry K.W."/>
            <person name="Bougher N.L."/>
            <person name="Buchanan P."/>
            <person name="Buyck B."/>
            <person name="Bense V."/>
            <person name="Catcheside P."/>
            <person name="Chovatia M."/>
            <person name="Cooper J."/>
            <person name="Damon W."/>
            <person name="Desjardin D."/>
            <person name="Finy P."/>
            <person name="Geml J."/>
            <person name="Haridas S."/>
            <person name="Hughes K."/>
            <person name="Justo A."/>
            <person name="Karasinski D."/>
            <person name="Kautmanova I."/>
            <person name="Kiss B."/>
            <person name="Kocsube S."/>
            <person name="Kotiranta H."/>
            <person name="LaButti K.M."/>
            <person name="Lechner B.E."/>
            <person name="Liimatainen K."/>
            <person name="Lipzen A."/>
            <person name="Lukacs Z."/>
            <person name="Mihaltcheva S."/>
            <person name="Morgado L.N."/>
            <person name="Niskanen T."/>
            <person name="Noordeloos M.E."/>
            <person name="Ohm R.A."/>
            <person name="Ortiz-Santana B."/>
            <person name="Ovrebo C."/>
            <person name="Racz N."/>
            <person name="Riley R."/>
            <person name="Savchenko A."/>
            <person name="Shiryaev A."/>
            <person name="Soop K."/>
            <person name="Spirin V."/>
            <person name="Szebenyi C."/>
            <person name="Tomsovsky M."/>
            <person name="Tulloss R.E."/>
            <person name="Uehling J."/>
            <person name="Grigoriev I.V."/>
            <person name="Vagvolgyi C."/>
            <person name="Papp T."/>
            <person name="Martin F.M."/>
            <person name="Miettinen O."/>
            <person name="Hibbett D.S."/>
            <person name="Nagy L.G."/>
        </authorList>
    </citation>
    <scope>NUCLEOTIDE SEQUENCE [LARGE SCALE GENOMIC DNA]</scope>
    <source>
        <strain evidence="15 16">OMC1185</strain>
    </source>
</reference>
<feature type="binding site" evidence="10">
    <location>
        <position position="602"/>
    </location>
    <ligand>
        <name>Ca(2+)</name>
        <dbReference type="ChEBI" id="CHEBI:29108"/>
    </ligand>
</feature>
<dbReference type="PRINTS" id="PR00747">
    <property type="entry name" value="GLYHDRLASE47"/>
</dbReference>
<dbReference type="SUPFAM" id="SSF48225">
    <property type="entry name" value="Seven-hairpin glycosidases"/>
    <property type="match status" value="1"/>
</dbReference>
<keyword evidence="16" id="KW-1185">Reference proteome</keyword>
<feature type="compositionally biased region" description="Basic and acidic residues" evidence="13">
    <location>
        <begin position="490"/>
        <end position="506"/>
    </location>
</feature>
<evidence type="ECO:0000256" key="8">
    <source>
        <dbReference type="ARBA" id="ARBA00047669"/>
    </source>
</evidence>
<dbReference type="GO" id="GO:0005783">
    <property type="term" value="C:endoplasmic reticulum"/>
    <property type="evidence" value="ECO:0007669"/>
    <property type="project" value="TreeGrafter"/>
</dbReference>
<evidence type="ECO:0000256" key="7">
    <source>
        <dbReference type="ARBA" id="ARBA00023157"/>
    </source>
</evidence>
<dbReference type="Proteomes" id="UP000305948">
    <property type="component" value="Unassembled WGS sequence"/>
</dbReference>
<evidence type="ECO:0000256" key="13">
    <source>
        <dbReference type="SAM" id="MobiDB-lite"/>
    </source>
</evidence>
<evidence type="ECO:0000256" key="1">
    <source>
        <dbReference type="ARBA" id="ARBA00001913"/>
    </source>
</evidence>
<name>A0A5C3N3H1_9AGAM</name>
<dbReference type="OrthoDB" id="8118055at2759"/>
<evidence type="ECO:0000256" key="14">
    <source>
        <dbReference type="SAM" id="Phobius"/>
    </source>
</evidence>
<dbReference type="PANTHER" id="PTHR11742:SF55">
    <property type="entry name" value="ENDOPLASMIC RETICULUM MANNOSYL-OLIGOSACCHARIDE 1,2-ALPHA-MANNOSIDASE"/>
    <property type="match status" value="1"/>
</dbReference>
<dbReference type="GO" id="GO:0016020">
    <property type="term" value="C:membrane"/>
    <property type="evidence" value="ECO:0007669"/>
    <property type="project" value="InterPro"/>
</dbReference>
<feature type="disulfide bond" evidence="11">
    <location>
        <begin position="351"/>
        <end position="415"/>
    </location>
</feature>
<feature type="region of interest" description="Disordered" evidence="13">
    <location>
        <begin position="470"/>
        <end position="506"/>
    </location>
</feature>
<evidence type="ECO:0000313" key="15">
    <source>
        <dbReference type="EMBL" id="TFK51900.1"/>
    </source>
</evidence>
<keyword evidence="12" id="KW-0326">Glycosidase</keyword>
<evidence type="ECO:0000256" key="12">
    <source>
        <dbReference type="RuleBase" id="RU361193"/>
    </source>
</evidence>